<name>A0ABU1W5C0_9GAMM</name>
<gene>
    <name evidence="1" type="ORF">J2W69_004137</name>
</gene>
<comment type="caution">
    <text evidence="1">The sequence shown here is derived from an EMBL/GenBank/DDBJ whole genome shotgun (WGS) entry which is preliminary data.</text>
</comment>
<dbReference type="EMBL" id="JAVDWR010000039">
    <property type="protein sequence ID" value="MDR7123154.1"/>
    <property type="molecule type" value="Genomic_DNA"/>
</dbReference>
<accession>A0ABU1W5C0</accession>
<proteinExistence type="predicted"/>
<protein>
    <submittedName>
        <fullName evidence="1">Uncharacterized protein</fullName>
    </submittedName>
</protein>
<sequence length="102" mass="11500">MALRKSLNIVLHSVTIPRRLPKTWHRLAKVTIYVVLMCVKELDKEKLLAEVEQMLAGCAGHNPVFNEDEILYPIESTPRCGMGLARPAMYSGNAVPEYDISF</sequence>
<dbReference type="Proteomes" id="UP001257909">
    <property type="component" value="Unassembled WGS sequence"/>
</dbReference>
<organism evidence="1 2">
    <name type="scientific">Rheinheimera soli</name>
    <dbReference type="NCBI Taxonomy" id="443616"/>
    <lineage>
        <taxon>Bacteria</taxon>
        <taxon>Pseudomonadati</taxon>
        <taxon>Pseudomonadota</taxon>
        <taxon>Gammaproteobacteria</taxon>
        <taxon>Chromatiales</taxon>
        <taxon>Chromatiaceae</taxon>
        <taxon>Rheinheimera</taxon>
    </lineage>
</organism>
<keyword evidence="2" id="KW-1185">Reference proteome</keyword>
<evidence type="ECO:0000313" key="2">
    <source>
        <dbReference type="Proteomes" id="UP001257909"/>
    </source>
</evidence>
<reference evidence="1 2" key="1">
    <citation type="submission" date="2023-07" db="EMBL/GenBank/DDBJ databases">
        <title>Sorghum-associated microbial communities from plants grown in Nebraska, USA.</title>
        <authorList>
            <person name="Schachtman D."/>
        </authorList>
    </citation>
    <scope>NUCLEOTIDE SEQUENCE [LARGE SCALE GENOMIC DNA]</scope>
    <source>
        <strain evidence="1 2">4138</strain>
    </source>
</reference>
<evidence type="ECO:0000313" key="1">
    <source>
        <dbReference type="EMBL" id="MDR7123154.1"/>
    </source>
</evidence>